<gene>
    <name evidence="1" type="ORF">RUM4293_03929</name>
</gene>
<dbReference type="InterPro" id="IPR006311">
    <property type="entry name" value="TAT_signal"/>
</dbReference>
<reference evidence="2" key="1">
    <citation type="submission" date="2015-09" db="EMBL/GenBank/DDBJ databases">
        <authorList>
            <person name="Rodrigo-Torres L."/>
            <person name="Arahal D.R."/>
        </authorList>
    </citation>
    <scope>NUCLEOTIDE SEQUENCE [LARGE SCALE GENOMIC DNA]</scope>
    <source>
        <strain evidence="2">CECT 4293</strain>
    </source>
</reference>
<protein>
    <submittedName>
        <fullName evidence="1">Uncharacterized protein</fullName>
    </submittedName>
</protein>
<proteinExistence type="predicted"/>
<dbReference type="PROSITE" id="PS51318">
    <property type="entry name" value="TAT"/>
    <property type="match status" value="1"/>
</dbReference>
<accession>A0A0P1E9N9</accession>
<dbReference type="AlphaFoldDB" id="A0A0P1E9N9"/>
<evidence type="ECO:0000313" key="2">
    <source>
        <dbReference type="Proteomes" id="UP000050786"/>
    </source>
</evidence>
<dbReference type="RefSeq" id="WP_058274958.1">
    <property type="nucleotide sequence ID" value="NZ_CYPS01000064.1"/>
</dbReference>
<evidence type="ECO:0000313" key="1">
    <source>
        <dbReference type="EMBL" id="CUH45019.1"/>
    </source>
</evidence>
<name>A0A0P1E9N9_9RHOB</name>
<organism evidence="1 2">
    <name type="scientific">Ruegeria atlantica</name>
    <dbReference type="NCBI Taxonomy" id="81569"/>
    <lineage>
        <taxon>Bacteria</taxon>
        <taxon>Pseudomonadati</taxon>
        <taxon>Pseudomonadota</taxon>
        <taxon>Alphaproteobacteria</taxon>
        <taxon>Rhodobacterales</taxon>
        <taxon>Roseobacteraceae</taxon>
        <taxon>Ruegeria</taxon>
    </lineage>
</organism>
<sequence>MGLNRRKLVQLGTAATASAALPRFAVGATGQNEAFEAEFAETLAGLKAAFAKLGFSESQPFSIVTGNVDYNGGLRHDFEQKKLQPNAFVIQPLARVADVEEKNRPDVLPLFHEVGCHPEGVVSGRDTTELMVRLLTEEFSLDPSRIAFVSVPLADDVRPVLDGMNLPFSQKVLLRGEAEALAARDASGYFFPDPFGEDYLVTMGVYYRVGNQTEPAPESYPPSANWTEIGEIIIGGEAAPLGISIGAERLTYALTGQLPTWDQRLDALFAHIDLGHAEPPGIAAFR</sequence>
<dbReference type="Proteomes" id="UP000050786">
    <property type="component" value="Unassembled WGS sequence"/>
</dbReference>
<dbReference type="EMBL" id="CYPS01000064">
    <property type="protein sequence ID" value="CUH45019.1"/>
    <property type="molecule type" value="Genomic_DNA"/>
</dbReference>
<keyword evidence="2" id="KW-1185">Reference proteome</keyword>